<sequence>MGPRIYMNKDQKKVVHLHQRDPLNALERLNRITGLQFSSWPESLIPCVDQEEETRRQAQPEQGQDEGCRQLG</sequence>
<evidence type="ECO:0000313" key="3">
    <source>
        <dbReference type="Proteomes" id="UP000199636"/>
    </source>
</evidence>
<dbReference type="Proteomes" id="UP000199636">
    <property type="component" value="Unassembled WGS sequence"/>
</dbReference>
<accession>A0A1G8GQ79</accession>
<organism evidence="2 3">
    <name type="scientific">Pseudomonas panipatensis</name>
    <dbReference type="NCBI Taxonomy" id="428992"/>
    <lineage>
        <taxon>Bacteria</taxon>
        <taxon>Pseudomonadati</taxon>
        <taxon>Pseudomonadota</taxon>
        <taxon>Gammaproteobacteria</taxon>
        <taxon>Pseudomonadales</taxon>
        <taxon>Pseudomonadaceae</taxon>
        <taxon>Pseudomonas</taxon>
    </lineage>
</organism>
<keyword evidence="3" id="KW-1185">Reference proteome</keyword>
<evidence type="ECO:0000313" key="2">
    <source>
        <dbReference type="EMBL" id="SDH96588.1"/>
    </source>
</evidence>
<protein>
    <submittedName>
        <fullName evidence="2">Uncharacterized protein</fullName>
    </submittedName>
</protein>
<gene>
    <name evidence="2" type="ORF">SAMN05216272_104414</name>
</gene>
<proteinExistence type="predicted"/>
<name>A0A1G8GQ79_9PSED</name>
<dbReference type="STRING" id="428992.SAMN05216272_104414"/>
<reference evidence="3" key="1">
    <citation type="submission" date="2016-10" db="EMBL/GenBank/DDBJ databases">
        <authorList>
            <person name="Varghese N."/>
            <person name="Submissions S."/>
        </authorList>
    </citation>
    <scope>NUCLEOTIDE SEQUENCE [LARGE SCALE GENOMIC DNA]</scope>
    <source>
        <strain evidence="3">CCM 7469</strain>
    </source>
</reference>
<dbReference type="EMBL" id="FNDS01000004">
    <property type="protein sequence ID" value="SDH96588.1"/>
    <property type="molecule type" value="Genomic_DNA"/>
</dbReference>
<feature type="region of interest" description="Disordered" evidence="1">
    <location>
        <begin position="51"/>
        <end position="72"/>
    </location>
</feature>
<evidence type="ECO:0000256" key="1">
    <source>
        <dbReference type="SAM" id="MobiDB-lite"/>
    </source>
</evidence>
<dbReference type="AlphaFoldDB" id="A0A1G8GQ79"/>